<dbReference type="RefSeq" id="WP_066196485.1">
    <property type="nucleotide sequence ID" value="NZ_JARMMB010000009.1"/>
</dbReference>
<organism evidence="1 2">
    <name type="scientific">Cytobacillus horneckiae</name>
    <dbReference type="NCBI Taxonomy" id="549687"/>
    <lineage>
        <taxon>Bacteria</taxon>
        <taxon>Bacillati</taxon>
        <taxon>Bacillota</taxon>
        <taxon>Bacilli</taxon>
        <taxon>Bacillales</taxon>
        <taxon>Bacillaceae</taxon>
        <taxon>Cytobacillus</taxon>
    </lineage>
</organism>
<evidence type="ECO:0000313" key="2">
    <source>
        <dbReference type="Proteomes" id="UP000233343"/>
    </source>
</evidence>
<dbReference type="Proteomes" id="UP000233343">
    <property type="component" value="Unassembled WGS sequence"/>
</dbReference>
<dbReference type="AlphaFoldDB" id="A0A2N0ZBQ6"/>
<accession>A0A2N0ZBQ6</accession>
<comment type="caution">
    <text evidence="1">The sequence shown here is derived from an EMBL/GenBank/DDBJ whole genome shotgun (WGS) entry which is preliminary data.</text>
</comment>
<protein>
    <submittedName>
        <fullName evidence="1">Uncharacterized protein</fullName>
    </submittedName>
</protein>
<reference evidence="1 2" key="1">
    <citation type="journal article" date="2010" name="Int. J. Syst. Evol. Microbiol.">
        <title>Bacillus horneckiae sp. nov., isolated from a spacecraft-assembly clean room.</title>
        <authorList>
            <person name="Vaishampayan P."/>
            <person name="Probst A."/>
            <person name="Krishnamurthi S."/>
            <person name="Ghosh S."/>
            <person name="Osman S."/>
            <person name="McDowall A."/>
            <person name="Ruckmani A."/>
            <person name="Mayilraj S."/>
            <person name="Venkateswaran K."/>
        </authorList>
    </citation>
    <scope>NUCLEOTIDE SEQUENCE [LARGE SCALE GENOMIC DNA]</scope>
    <source>
        <strain evidence="2">1PO1SC</strain>
    </source>
</reference>
<dbReference type="EMBL" id="PISD01000053">
    <property type="protein sequence ID" value="PKG26953.1"/>
    <property type="molecule type" value="Genomic_DNA"/>
</dbReference>
<name>A0A2N0ZBQ6_9BACI</name>
<proteinExistence type="predicted"/>
<evidence type="ECO:0000313" key="1">
    <source>
        <dbReference type="EMBL" id="PKG26953.1"/>
    </source>
</evidence>
<gene>
    <name evidence="1" type="ORF">CWS20_21125</name>
</gene>
<keyword evidence="2" id="KW-1185">Reference proteome</keyword>
<sequence>MKLNLEEITVQYDVDDTKGEYFISFLFNHENCIAFDHQQVYLMRVKEVSPGLYEHEDNTKPIILGDIMRDDLSYKDYATRIIRHIQNMSIFSYLMQIYIWVGVDFIEDDFRLTNIRQLESNVNKLNLYYVIEKKQ</sequence>